<evidence type="ECO:0000256" key="3">
    <source>
        <dbReference type="ARBA" id="ARBA00023163"/>
    </source>
</evidence>
<dbReference type="GO" id="GO:0003700">
    <property type="term" value="F:DNA-binding transcription factor activity"/>
    <property type="evidence" value="ECO:0007669"/>
    <property type="project" value="InterPro"/>
</dbReference>
<name>A0A5N8W0G1_9ACTN</name>
<dbReference type="GO" id="GO:0045892">
    <property type="term" value="P:negative regulation of DNA-templated transcription"/>
    <property type="evidence" value="ECO:0007669"/>
    <property type="project" value="TreeGrafter"/>
</dbReference>
<keyword evidence="1" id="KW-0805">Transcription regulation</keyword>
<keyword evidence="2" id="KW-0238">DNA-binding</keyword>
<accession>A0A5N8W0G1</accession>
<dbReference type="EMBL" id="VJZE01000054">
    <property type="protein sequence ID" value="MPY40436.1"/>
    <property type="molecule type" value="Genomic_DNA"/>
</dbReference>
<dbReference type="SMART" id="SM00345">
    <property type="entry name" value="HTH_GNTR"/>
    <property type="match status" value="1"/>
</dbReference>
<feature type="domain" description="HTH gntR-type" evidence="4">
    <location>
        <begin position="11"/>
        <end position="79"/>
    </location>
</feature>
<dbReference type="GO" id="GO:0003677">
    <property type="term" value="F:DNA binding"/>
    <property type="evidence" value="ECO:0007669"/>
    <property type="project" value="UniProtKB-KW"/>
</dbReference>
<dbReference type="InterPro" id="IPR036390">
    <property type="entry name" value="WH_DNA-bd_sf"/>
</dbReference>
<protein>
    <submittedName>
        <fullName evidence="5">GntR family transcriptional regulator</fullName>
    </submittedName>
</protein>
<keyword evidence="3" id="KW-0804">Transcription</keyword>
<evidence type="ECO:0000259" key="4">
    <source>
        <dbReference type="PROSITE" id="PS50949"/>
    </source>
</evidence>
<dbReference type="PROSITE" id="PS50949">
    <property type="entry name" value="HTH_GNTR"/>
    <property type="match status" value="1"/>
</dbReference>
<evidence type="ECO:0000313" key="5">
    <source>
        <dbReference type="EMBL" id="MPY40436.1"/>
    </source>
</evidence>
<dbReference type="InterPro" id="IPR050679">
    <property type="entry name" value="Bact_HTH_transcr_reg"/>
</dbReference>
<dbReference type="Proteomes" id="UP000326979">
    <property type="component" value="Unassembled WGS sequence"/>
</dbReference>
<dbReference type="PANTHER" id="PTHR44846">
    <property type="entry name" value="MANNOSYL-D-GLYCERATE TRANSPORT/METABOLISM SYSTEM REPRESSOR MNGR-RELATED"/>
    <property type="match status" value="1"/>
</dbReference>
<dbReference type="CDD" id="cd07377">
    <property type="entry name" value="WHTH_GntR"/>
    <property type="match status" value="1"/>
</dbReference>
<keyword evidence="6" id="KW-1185">Reference proteome</keyword>
<dbReference type="Pfam" id="PF00392">
    <property type="entry name" value="GntR"/>
    <property type="match status" value="1"/>
</dbReference>
<dbReference type="Gene3D" id="1.10.10.10">
    <property type="entry name" value="Winged helix-like DNA-binding domain superfamily/Winged helix DNA-binding domain"/>
    <property type="match status" value="1"/>
</dbReference>
<proteinExistence type="predicted"/>
<evidence type="ECO:0000313" key="6">
    <source>
        <dbReference type="Proteomes" id="UP000326979"/>
    </source>
</evidence>
<gene>
    <name evidence="5" type="ORF">FNH04_11100</name>
</gene>
<evidence type="ECO:0000256" key="1">
    <source>
        <dbReference type="ARBA" id="ARBA00023015"/>
    </source>
</evidence>
<dbReference type="AlphaFoldDB" id="A0A5N8W0G1"/>
<sequence length="285" mass="31556">MGEGQTGEGGSRGSERVLTALRAQIADGTYPVGAFLPPQRELAKEFGVARDTVQRALKRLVEDGVIESRQGSGSRVLLGASAPRQGRASSLRVFFAAAFERPQVNLDVYTLTSESLSAHVVVQAERIRAGEIAPERIALRMVLPSEEVFLPYPRTKGDPADPRLQDRLRVITESHTSALRRTLQELERDDLVTTEVKIRYAPLVPLFKLYLLNGTEALFAPYEVIERTIPLDGGEEIEANDVLGFGATLTHHTKDTDPESQEPAFVESMQRWFDSVWDRLTVEGS</sequence>
<dbReference type="InterPro" id="IPR036388">
    <property type="entry name" value="WH-like_DNA-bd_sf"/>
</dbReference>
<evidence type="ECO:0000256" key="2">
    <source>
        <dbReference type="ARBA" id="ARBA00023125"/>
    </source>
</evidence>
<dbReference type="PANTHER" id="PTHR44846:SF1">
    <property type="entry name" value="MANNOSYL-D-GLYCERATE TRANSPORT_METABOLISM SYSTEM REPRESSOR MNGR-RELATED"/>
    <property type="match status" value="1"/>
</dbReference>
<dbReference type="SUPFAM" id="SSF46785">
    <property type="entry name" value="Winged helix' DNA-binding domain"/>
    <property type="match status" value="1"/>
</dbReference>
<comment type="caution">
    <text evidence="5">The sequence shown here is derived from an EMBL/GenBank/DDBJ whole genome shotgun (WGS) entry which is preliminary data.</text>
</comment>
<dbReference type="RefSeq" id="WP_322722910.1">
    <property type="nucleotide sequence ID" value="NZ_BAABEQ010000085.1"/>
</dbReference>
<reference evidence="5 6" key="1">
    <citation type="submission" date="2019-07" db="EMBL/GenBank/DDBJ databases">
        <title>New species of Amycolatopsis and Streptomyces.</title>
        <authorList>
            <person name="Duangmal K."/>
            <person name="Teo W.F.A."/>
            <person name="Lipun K."/>
        </authorList>
    </citation>
    <scope>NUCLEOTIDE SEQUENCE [LARGE SCALE GENOMIC DNA]</scope>
    <source>
        <strain evidence="5 6">TISTR 2346</strain>
    </source>
</reference>
<dbReference type="InterPro" id="IPR000524">
    <property type="entry name" value="Tscrpt_reg_HTH_GntR"/>
</dbReference>
<dbReference type="PRINTS" id="PR00035">
    <property type="entry name" value="HTHGNTR"/>
</dbReference>
<organism evidence="5 6">
    <name type="scientific">Streptomyces phyllanthi</name>
    <dbReference type="NCBI Taxonomy" id="1803180"/>
    <lineage>
        <taxon>Bacteria</taxon>
        <taxon>Bacillati</taxon>
        <taxon>Actinomycetota</taxon>
        <taxon>Actinomycetes</taxon>
        <taxon>Kitasatosporales</taxon>
        <taxon>Streptomycetaceae</taxon>
        <taxon>Streptomyces</taxon>
    </lineage>
</organism>